<proteinExistence type="predicted"/>
<comment type="caution">
    <text evidence="4">The sequence shown here is derived from an EMBL/GenBank/DDBJ whole genome shotgun (WGS) entry which is preliminary data.</text>
</comment>
<dbReference type="Proteomes" id="UP000739565">
    <property type="component" value="Unassembled WGS sequence"/>
</dbReference>
<dbReference type="SUPFAM" id="SSF52821">
    <property type="entry name" value="Rhodanese/Cell cycle control phosphatase"/>
    <property type="match status" value="2"/>
</dbReference>
<dbReference type="PANTHER" id="PTHR11364:SF27">
    <property type="entry name" value="SULFURTRANSFERASE"/>
    <property type="match status" value="1"/>
</dbReference>
<dbReference type="PANTHER" id="PTHR11364">
    <property type="entry name" value="THIOSULFATE SULFERTANSFERASE"/>
    <property type="match status" value="1"/>
</dbReference>
<keyword evidence="2" id="KW-0677">Repeat</keyword>
<feature type="domain" description="Rhodanese" evidence="3">
    <location>
        <begin position="19"/>
        <end position="138"/>
    </location>
</feature>
<evidence type="ECO:0000256" key="2">
    <source>
        <dbReference type="ARBA" id="ARBA00022737"/>
    </source>
</evidence>
<gene>
    <name evidence="4" type="ORF">KZZ10_01225</name>
</gene>
<evidence type="ECO:0000259" key="3">
    <source>
        <dbReference type="PROSITE" id="PS50206"/>
    </source>
</evidence>
<organism evidence="4 5">
    <name type="scientific">Zwartia hollandica</name>
    <dbReference type="NCBI Taxonomy" id="324606"/>
    <lineage>
        <taxon>Bacteria</taxon>
        <taxon>Pseudomonadati</taxon>
        <taxon>Pseudomonadota</taxon>
        <taxon>Betaproteobacteria</taxon>
        <taxon>Burkholderiales</taxon>
        <taxon>Alcaligenaceae</taxon>
        <taxon>Zwartia</taxon>
    </lineage>
</organism>
<dbReference type="AlphaFoldDB" id="A0A953N5E1"/>
<sequence length="288" mass="30645">MTSQHLITPEDLQKLLASNPASVLVCDCRYDLVDAELGRRAYEASHIPGAVFVDLGRVLSGQKNGSNGRHPLPDQRVFAEQLAGLGVNADTLIVAYDAPGGSYAARLWWLARWVGHSKVVVLDGTIDAWTKAGFELTPTKPAARSRGNFKQGVSLTKSVDLANMRAGLGRADRLIIDGRPGDRFQGLNETLDPKAGHIPGSLSRPSKDNLNADWKLKSPEVLRAEFARLLGDRKPAEVVASCGSGVSACHLLLAMELAGLSGAALYGGSWSEWSAQPDASIELGAAKA</sequence>
<dbReference type="PROSITE" id="PS00380">
    <property type="entry name" value="RHODANESE_1"/>
    <property type="match status" value="1"/>
</dbReference>
<name>A0A953N5E1_9BURK</name>
<keyword evidence="1" id="KW-0808">Transferase</keyword>
<protein>
    <submittedName>
        <fullName evidence="4">Sulfurtransferase</fullName>
    </submittedName>
</protein>
<dbReference type="GO" id="GO:0004792">
    <property type="term" value="F:thiosulfate-cyanide sulfurtransferase activity"/>
    <property type="evidence" value="ECO:0007669"/>
    <property type="project" value="InterPro"/>
</dbReference>
<dbReference type="InterPro" id="IPR045078">
    <property type="entry name" value="TST/MPST-like"/>
</dbReference>
<accession>A0A953N5E1</accession>
<dbReference type="EMBL" id="JAHXRI010000001">
    <property type="protein sequence ID" value="MBZ1349256.1"/>
    <property type="molecule type" value="Genomic_DNA"/>
</dbReference>
<evidence type="ECO:0000313" key="4">
    <source>
        <dbReference type="EMBL" id="MBZ1349256.1"/>
    </source>
</evidence>
<dbReference type="SMART" id="SM00450">
    <property type="entry name" value="RHOD"/>
    <property type="match status" value="2"/>
</dbReference>
<reference evidence="4" key="1">
    <citation type="submission" date="2021-07" db="EMBL/GenBank/DDBJ databases">
        <title>New genus and species of the family Alcaligenaceae.</title>
        <authorList>
            <person name="Hahn M.W."/>
        </authorList>
    </citation>
    <scope>NUCLEOTIDE SEQUENCE</scope>
    <source>
        <strain evidence="4">LF4-65</strain>
    </source>
</reference>
<evidence type="ECO:0000256" key="1">
    <source>
        <dbReference type="ARBA" id="ARBA00022679"/>
    </source>
</evidence>
<dbReference type="InterPro" id="IPR001307">
    <property type="entry name" value="Thiosulphate_STrfase_CS"/>
</dbReference>
<dbReference type="PROSITE" id="PS50206">
    <property type="entry name" value="RHODANESE_3"/>
    <property type="match status" value="2"/>
</dbReference>
<dbReference type="Pfam" id="PF00581">
    <property type="entry name" value="Rhodanese"/>
    <property type="match status" value="2"/>
</dbReference>
<dbReference type="CDD" id="cd01448">
    <property type="entry name" value="TST_Repeat_1"/>
    <property type="match status" value="1"/>
</dbReference>
<keyword evidence="5" id="KW-1185">Reference proteome</keyword>
<dbReference type="Gene3D" id="3.40.250.10">
    <property type="entry name" value="Rhodanese-like domain"/>
    <property type="match status" value="2"/>
</dbReference>
<evidence type="ECO:0000313" key="5">
    <source>
        <dbReference type="Proteomes" id="UP000739565"/>
    </source>
</evidence>
<dbReference type="InterPro" id="IPR001763">
    <property type="entry name" value="Rhodanese-like_dom"/>
</dbReference>
<dbReference type="InterPro" id="IPR036873">
    <property type="entry name" value="Rhodanese-like_dom_sf"/>
</dbReference>
<feature type="domain" description="Rhodanese" evidence="3">
    <location>
        <begin position="169"/>
        <end position="282"/>
    </location>
</feature>
<dbReference type="RefSeq" id="WP_259659667.1">
    <property type="nucleotide sequence ID" value="NZ_JAHXRI010000001.1"/>
</dbReference>
<dbReference type="CDD" id="cd01449">
    <property type="entry name" value="TST_Repeat_2"/>
    <property type="match status" value="1"/>
</dbReference>